<evidence type="ECO:0000256" key="2">
    <source>
        <dbReference type="ARBA" id="ARBA00022574"/>
    </source>
</evidence>
<name>A0A8S3B840_9BILA</name>
<feature type="non-terminal residue" evidence="7">
    <location>
        <position position="1"/>
    </location>
</feature>
<evidence type="ECO:0000256" key="5">
    <source>
        <dbReference type="ARBA" id="ARBA00023273"/>
    </source>
</evidence>
<dbReference type="GO" id="GO:0005930">
    <property type="term" value="C:axoneme"/>
    <property type="evidence" value="ECO:0007669"/>
    <property type="project" value="TreeGrafter"/>
</dbReference>
<dbReference type="EMBL" id="CAJOBJ010201513">
    <property type="protein sequence ID" value="CAF4984501.1"/>
    <property type="molecule type" value="Genomic_DNA"/>
</dbReference>
<evidence type="ECO:0000313" key="8">
    <source>
        <dbReference type="EMBL" id="CAF4984501.1"/>
    </source>
</evidence>
<keyword evidence="2" id="KW-0853">WD repeat</keyword>
<evidence type="ECO:0000256" key="3">
    <source>
        <dbReference type="ARBA" id="ARBA00022737"/>
    </source>
</evidence>
<evidence type="ECO:0000256" key="4">
    <source>
        <dbReference type="ARBA" id="ARBA00023069"/>
    </source>
</evidence>
<comment type="subcellular location">
    <subcellularLocation>
        <location evidence="1">Cell projection</location>
        <location evidence="1">Cilium</location>
    </subcellularLocation>
</comment>
<comment type="caution">
    <text evidence="7">The sequence shown here is derived from an EMBL/GenBank/DDBJ whole genome shotgun (WGS) entry which is preliminary data.</text>
</comment>
<dbReference type="PANTHER" id="PTHR15722">
    <property type="entry name" value="IFT140/172-RELATED"/>
    <property type="match status" value="1"/>
</dbReference>
<keyword evidence="5" id="KW-0966">Cell projection</keyword>
<sequence length="46" mass="5611">MYNRASKWEHAFRLAKQYMNKDEVTRLYSNQAKELEAKGRYKEAEK</sequence>
<dbReference type="Proteomes" id="UP000681720">
    <property type="component" value="Unassembled WGS sequence"/>
</dbReference>
<reference evidence="7" key="1">
    <citation type="submission" date="2021-02" db="EMBL/GenBank/DDBJ databases">
        <authorList>
            <person name="Nowell W R."/>
        </authorList>
    </citation>
    <scope>NUCLEOTIDE SEQUENCE</scope>
</reference>
<evidence type="ECO:0000313" key="6">
    <source>
        <dbReference type="EMBL" id="CAF4532677.1"/>
    </source>
</evidence>
<keyword evidence="4" id="KW-0969">Cilium</keyword>
<evidence type="ECO:0000313" key="9">
    <source>
        <dbReference type="Proteomes" id="UP000681720"/>
    </source>
</evidence>
<evidence type="ECO:0000256" key="1">
    <source>
        <dbReference type="ARBA" id="ARBA00004138"/>
    </source>
</evidence>
<dbReference type="AlphaFoldDB" id="A0A8S3B840"/>
<dbReference type="GO" id="GO:0036064">
    <property type="term" value="C:ciliary basal body"/>
    <property type="evidence" value="ECO:0007669"/>
    <property type="project" value="TreeGrafter"/>
</dbReference>
<organism evidence="7 9">
    <name type="scientific">Rotaria magnacalcarata</name>
    <dbReference type="NCBI Taxonomy" id="392030"/>
    <lineage>
        <taxon>Eukaryota</taxon>
        <taxon>Metazoa</taxon>
        <taxon>Spiralia</taxon>
        <taxon>Gnathifera</taxon>
        <taxon>Rotifera</taxon>
        <taxon>Eurotatoria</taxon>
        <taxon>Bdelloidea</taxon>
        <taxon>Philodinida</taxon>
        <taxon>Philodinidae</taxon>
        <taxon>Rotaria</taxon>
    </lineage>
</organism>
<evidence type="ECO:0000313" key="7">
    <source>
        <dbReference type="EMBL" id="CAF4789392.1"/>
    </source>
</evidence>
<protein>
    <submittedName>
        <fullName evidence="7">Uncharacterized protein</fullName>
    </submittedName>
</protein>
<dbReference type="GO" id="GO:0030992">
    <property type="term" value="C:intraciliary transport particle B"/>
    <property type="evidence" value="ECO:0007669"/>
    <property type="project" value="TreeGrafter"/>
</dbReference>
<keyword evidence="3" id="KW-0677">Repeat</keyword>
<accession>A0A8S3B840</accession>
<dbReference type="GO" id="GO:0042073">
    <property type="term" value="P:intraciliary transport"/>
    <property type="evidence" value="ECO:0007669"/>
    <property type="project" value="TreeGrafter"/>
</dbReference>
<dbReference type="EMBL" id="CAJOBJ010147189">
    <property type="protein sequence ID" value="CAF4789392.1"/>
    <property type="molecule type" value="Genomic_DNA"/>
</dbReference>
<proteinExistence type="predicted"/>
<dbReference type="EMBL" id="CAJOBI010088993">
    <property type="protein sequence ID" value="CAF4532677.1"/>
    <property type="molecule type" value="Genomic_DNA"/>
</dbReference>
<dbReference type="Proteomes" id="UP000676336">
    <property type="component" value="Unassembled WGS sequence"/>
</dbReference>
<gene>
    <name evidence="7" type="ORF">GIL414_LOCUS46688</name>
    <name evidence="8" type="ORF">GIL414_LOCUS56248</name>
    <name evidence="6" type="ORF">SMN809_LOCUS36305</name>
</gene>
<dbReference type="PANTHER" id="PTHR15722:SF2">
    <property type="entry name" value="INTRAFLAGELLAR TRANSPORT PROTEIN 172 HOMOLOG"/>
    <property type="match status" value="1"/>
</dbReference>